<gene>
    <name evidence="3" type="ORF">METZ01_LOCUS191995</name>
</gene>
<feature type="transmembrane region" description="Helical" evidence="1">
    <location>
        <begin position="7"/>
        <end position="24"/>
    </location>
</feature>
<evidence type="ECO:0000259" key="2">
    <source>
        <dbReference type="Pfam" id="PF20154"/>
    </source>
</evidence>
<evidence type="ECO:0000313" key="3">
    <source>
        <dbReference type="EMBL" id="SVB39141.1"/>
    </source>
</evidence>
<dbReference type="InterPro" id="IPR004563">
    <property type="entry name" value="Apolipo_AcylTrfase"/>
</dbReference>
<organism evidence="3">
    <name type="scientific">marine metagenome</name>
    <dbReference type="NCBI Taxonomy" id="408172"/>
    <lineage>
        <taxon>unclassified sequences</taxon>
        <taxon>metagenomes</taxon>
        <taxon>ecological metagenomes</taxon>
    </lineage>
</organism>
<feature type="transmembrane region" description="Helical" evidence="1">
    <location>
        <begin position="198"/>
        <end position="216"/>
    </location>
</feature>
<dbReference type="AlphaFoldDB" id="A0A382DN13"/>
<keyword evidence="1" id="KW-0472">Membrane</keyword>
<sequence>MHQIFKNNNFIFFFIPFILGFFTSFSFSPYNFTFINFLTFPVLLYLLNVGKKFKLNNKYFFFIGWFFGFGYFLSGLYWISISLTYEEIFRYLIPFTIILVPAFLAIFYGTSTLILKKFVSKKISFVLFFSLVFSILEFIRGSILSGFPWNLIAYSWSWSLEIIQVISIIGTYSLNLISITIFSLPFILFVKTKYSKKYWFLSFLLILFATNYFYGFKVLSQSKEKNIKKHDFIIKIISPNIDLKEFLKSENNDVTIKKLIELSNPQVDQKTIFIWPEGMLSSIYLNEIKKYHKIFSKAFSNLHLIILGINNLEYKNNIESVYNSLAIVDNNLNLIGSY</sequence>
<reference evidence="3" key="1">
    <citation type="submission" date="2018-05" db="EMBL/GenBank/DDBJ databases">
        <authorList>
            <person name="Lanie J.A."/>
            <person name="Ng W.-L."/>
            <person name="Kazmierczak K.M."/>
            <person name="Andrzejewski T.M."/>
            <person name="Davidsen T.M."/>
            <person name="Wayne K.J."/>
            <person name="Tettelin H."/>
            <person name="Glass J.I."/>
            <person name="Rusch D."/>
            <person name="Podicherti R."/>
            <person name="Tsui H.-C.T."/>
            <person name="Winkler M.E."/>
        </authorList>
    </citation>
    <scope>NUCLEOTIDE SEQUENCE</scope>
</reference>
<dbReference type="InterPro" id="IPR045378">
    <property type="entry name" value="LNT_N"/>
</dbReference>
<dbReference type="EMBL" id="UINC01039943">
    <property type="protein sequence ID" value="SVB39141.1"/>
    <property type="molecule type" value="Genomic_DNA"/>
</dbReference>
<feature type="transmembrane region" description="Helical" evidence="1">
    <location>
        <begin position="30"/>
        <end position="47"/>
    </location>
</feature>
<dbReference type="PANTHER" id="PTHR38686">
    <property type="entry name" value="APOLIPOPROTEIN N-ACYLTRANSFERASE"/>
    <property type="match status" value="1"/>
</dbReference>
<protein>
    <recommendedName>
        <fullName evidence="2">Apolipoprotein N-acyltransferase N-terminal domain-containing protein</fullName>
    </recommendedName>
</protein>
<dbReference type="GO" id="GO:0016410">
    <property type="term" value="F:N-acyltransferase activity"/>
    <property type="evidence" value="ECO:0007669"/>
    <property type="project" value="InterPro"/>
</dbReference>
<keyword evidence="1" id="KW-1133">Transmembrane helix</keyword>
<dbReference type="GO" id="GO:0042158">
    <property type="term" value="P:lipoprotein biosynthetic process"/>
    <property type="evidence" value="ECO:0007669"/>
    <property type="project" value="InterPro"/>
</dbReference>
<evidence type="ECO:0000256" key="1">
    <source>
        <dbReference type="SAM" id="Phobius"/>
    </source>
</evidence>
<dbReference type="GO" id="GO:0016020">
    <property type="term" value="C:membrane"/>
    <property type="evidence" value="ECO:0007669"/>
    <property type="project" value="InterPro"/>
</dbReference>
<accession>A0A382DN13</accession>
<feature type="non-terminal residue" evidence="3">
    <location>
        <position position="338"/>
    </location>
</feature>
<feature type="transmembrane region" description="Helical" evidence="1">
    <location>
        <begin position="123"/>
        <end position="143"/>
    </location>
</feature>
<feature type="transmembrane region" description="Helical" evidence="1">
    <location>
        <begin position="59"/>
        <end position="79"/>
    </location>
</feature>
<feature type="transmembrane region" description="Helical" evidence="1">
    <location>
        <begin position="163"/>
        <end position="186"/>
    </location>
</feature>
<dbReference type="Pfam" id="PF20154">
    <property type="entry name" value="LNT_N"/>
    <property type="match status" value="1"/>
</dbReference>
<keyword evidence="1" id="KW-0812">Transmembrane</keyword>
<dbReference type="PANTHER" id="PTHR38686:SF1">
    <property type="entry name" value="APOLIPOPROTEIN N-ACYLTRANSFERASE"/>
    <property type="match status" value="1"/>
</dbReference>
<feature type="transmembrane region" description="Helical" evidence="1">
    <location>
        <begin position="91"/>
        <end position="111"/>
    </location>
</feature>
<name>A0A382DN13_9ZZZZ</name>
<feature type="domain" description="Apolipoprotein N-acyltransferase N-terminal" evidence="2">
    <location>
        <begin position="20"/>
        <end position="179"/>
    </location>
</feature>
<proteinExistence type="predicted"/>